<dbReference type="Pfam" id="PF00775">
    <property type="entry name" value="Dioxygenase_C"/>
    <property type="match status" value="1"/>
</dbReference>
<keyword evidence="6" id="KW-1185">Reference proteome</keyword>
<dbReference type="Gene3D" id="2.60.130.10">
    <property type="entry name" value="Aromatic compound dioxygenase"/>
    <property type="match status" value="1"/>
</dbReference>
<dbReference type="GO" id="GO:0008199">
    <property type="term" value="F:ferric iron binding"/>
    <property type="evidence" value="ECO:0007669"/>
    <property type="project" value="InterPro"/>
</dbReference>
<keyword evidence="3" id="KW-0560">Oxidoreductase</keyword>
<dbReference type="OrthoDB" id="9805815at2"/>
<dbReference type="InterPro" id="IPR000627">
    <property type="entry name" value="Intradiol_dOase_C"/>
</dbReference>
<comment type="similarity">
    <text evidence="1">Belongs to the intradiol ring-cleavage dioxygenase family.</text>
</comment>
<dbReference type="RefSeq" id="WP_048861374.1">
    <property type="nucleotide sequence ID" value="NZ_BANB01000287.1"/>
</dbReference>
<dbReference type="PANTHER" id="PTHR33711">
    <property type="entry name" value="DIOXYGENASE, PUTATIVE (AFU_ORTHOLOGUE AFUA_2G02910)-RELATED"/>
    <property type="match status" value="1"/>
</dbReference>
<dbReference type="SUPFAM" id="SSF49482">
    <property type="entry name" value="Aromatic compound dioxygenase"/>
    <property type="match status" value="1"/>
</dbReference>
<evidence type="ECO:0000256" key="2">
    <source>
        <dbReference type="ARBA" id="ARBA00022964"/>
    </source>
</evidence>
<dbReference type="Proteomes" id="UP000032680">
    <property type="component" value="Unassembled WGS sequence"/>
</dbReference>
<evidence type="ECO:0000313" key="6">
    <source>
        <dbReference type="Proteomes" id="UP000032680"/>
    </source>
</evidence>
<gene>
    <name evidence="5" type="ORF">Asru_0287_04</name>
</gene>
<feature type="domain" description="Intradiol ring-cleavage dioxygenases" evidence="4">
    <location>
        <begin position="31"/>
        <end position="151"/>
    </location>
</feature>
<dbReference type="InterPro" id="IPR012786">
    <property type="entry name" value="Protocat_dOase_a"/>
</dbReference>
<sequence length="172" mass="18639">MRPATASQTIGPYWHLIEHPEMSDLLRFGALGTPLVLHGRVTDGAGAPVTDAAVELWQSDPPADARFPGFGRCRTDADGGWRFTTLRPGPVRGRGNATQAPHVLLAIMARGLLRPLFTRAYFAGEALNDHDPLLCAIDPPARRATLIAQPDGAAWRLDIRLQGADETVFLDL</sequence>
<dbReference type="AlphaFoldDB" id="A0A0D6P8Z5"/>
<keyword evidence="2 5" id="KW-0223">Dioxygenase</keyword>
<protein>
    <submittedName>
        <fullName evidence="5">Protocatechuate 3,4-dioxygenase subunit alpha</fullName>
    </submittedName>
</protein>
<evidence type="ECO:0000256" key="1">
    <source>
        <dbReference type="ARBA" id="ARBA00007825"/>
    </source>
</evidence>
<evidence type="ECO:0000256" key="3">
    <source>
        <dbReference type="ARBA" id="ARBA00023002"/>
    </source>
</evidence>
<accession>A0A0D6P8Z5</accession>
<dbReference type="EMBL" id="BANB01000287">
    <property type="protein sequence ID" value="GAN77339.1"/>
    <property type="molecule type" value="Genomic_DNA"/>
</dbReference>
<reference evidence="5 6" key="1">
    <citation type="submission" date="2012-11" db="EMBL/GenBank/DDBJ databases">
        <title>Whole genome sequence of Acidisphaera rubrifaciens HS-AP3.</title>
        <authorList>
            <person name="Azuma Y."/>
            <person name="Higashiura N."/>
            <person name="Hirakawa H."/>
            <person name="Matsushita K."/>
        </authorList>
    </citation>
    <scope>NUCLEOTIDE SEQUENCE [LARGE SCALE GENOMIC DNA]</scope>
    <source>
        <strain evidence="5 6">HS-AP3</strain>
    </source>
</reference>
<name>A0A0D6P8Z5_9PROT</name>
<dbReference type="InterPro" id="IPR050770">
    <property type="entry name" value="Intradiol_RC_Dioxygenase"/>
</dbReference>
<evidence type="ECO:0000313" key="5">
    <source>
        <dbReference type="EMBL" id="GAN77339.1"/>
    </source>
</evidence>
<organism evidence="5 6">
    <name type="scientific">Acidisphaera rubrifaciens HS-AP3</name>
    <dbReference type="NCBI Taxonomy" id="1231350"/>
    <lineage>
        <taxon>Bacteria</taxon>
        <taxon>Pseudomonadati</taxon>
        <taxon>Pseudomonadota</taxon>
        <taxon>Alphaproteobacteria</taxon>
        <taxon>Acetobacterales</taxon>
        <taxon>Acetobacteraceae</taxon>
        <taxon>Acidisphaera</taxon>
    </lineage>
</organism>
<dbReference type="InterPro" id="IPR015889">
    <property type="entry name" value="Intradiol_dOase_core"/>
</dbReference>
<dbReference type="NCBIfam" id="TIGR02423">
    <property type="entry name" value="protocat_alph"/>
    <property type="match status" value="1"/>
</dbReference>
<dbReference type="PANTHER" id="PTHR33711:SF9">
    <property type="entry name" value="PROTOCATECHUATE 3,4-DIOXYGENASE ALPHA CHAIN"/>
    <property type="match status" value="1"/>
</dbReference>
<dbReference type="GO" id="GO:0018578">
    <property type="term" value="F:protocatechuate 3,4-dioxygenase activity"/>
    <property type="evidence" value="ECO:0007669"/>
    <property type="project" value="InterPro"/>
</dbReference>
<proteinExistence type="inferred from homology"/>
<evidence type="ECO:0000259" key="4">
    <source>
        <dbReference type="Pfam" id="PF00775"/>
    </source>
</evidence>
<comment type="caution">
    <text evidence="5">The sequence shown here is derived from an EMBL/GenBank/DDBJ whole genome shotgun (WGS) entry which is preliminary data.</text>
</comment>